<dbReference type="FunFam" id="1.25.40.10:FF:000090">
    <property type="entry name" value="Pentatricopeptide repeat-containing protein, chloroplastic"/>
    <property type="match status" value="1"/>
</dbReference>
<evidence type="ECO:0000256" key="1">
    <source>
        <dbReference type="ARBA" id="ARBA00022737"/>
    </source>
</evidence>
<dbReference type="PROSITE" id="PS51375">
    <property type="entry name" value="PPR"/>
    <property type="match status" value="4"/>
</dbReference>
<proteinExistence type="predicted"/>
<protein>
    <submittedName>
        <fullName evidence="3">Pentatricopeptide repeat-containing protein At3g29230</fullName>
    </submittedName>
</protein>
<feature type="repeat" description="PPR" evidence="2">
    <location>
        <begin position="176"/>
        <end position="206"/>
    </location>
</feature>
<dbReference type="AlphaFoldDB" id="A0A1D1ZDX2"/>
<dbReference type="GO" id="GO:0009451">
    <property type="term" value="P:RNA modification"/>
    <property type="evidence" value="ECO:0007669"/>
    <property type="project" value="InterPro"/>
</dbReference>
<reference evidence="3" key="1">
    <citation type="submission" date="2015-07" db="EMBL/GenBank/DDBJ databases">
        <title>Transcriptome Assembly of Anthurium amnicola.</title>
        <authorList>
            <person name="Suzuki J."/>
        </authorList>
    </citation>
    <scope>NUCLEOTIDE SEQUENCE</scope>
</reference>
<gene>
    <name evidence="3" type="primary">PCMP-E27_7</name>
    <name evidence="3" type="ORF">g.48867</name>
</gene>
<dbReference type="NCBIfam" id="TIGR00756">
    <property type="entry name" value="PPR"/>
    <property type="match status" value="5"/>
</dbReference>
<name>A0A1D1ZDX2_9ARAE</name>
<dbReference type="Gene3D" id="1.25.40.10">
    <property type="entry name" value="Tetratricopeptide repeat domain"/>
    <property type="match status" value="3"/>
</dbReference>
<dbReference type="PANTHER" id="PTHR47926">
    <property type="entry name" value="PENTATRICOPEPTIDE REPEAT-CONTAINING PROTEIN"/>
    <property type="match status" value="1"/>
</dbReference>
<dbReference type="PANTHER" id="PTHR47926:SF436">
    <property type="entry name" value="PENTATRICOPEPTIDE REPEAT-CONTAINING PROTEIN ELI1, CHLOROPLASTIC-LIKE ISOFORM X2"/>
    <property type="match status" value="1"/>
</dbReference>
<evidence type="ECO:0000313" key="3">
    <source>
        <dbReference type="EMBL" id="JAT65023.1"/>
    </source>
</evidence>
<feature type="repeat" description="PPR" evidence="2">
    <location>
        <begin position="308"/>
        <end position="342"/>
    </location>
</feature>
<evidence type="ECO:0000256" key="2">
    <source>
        <dbReference type="PROSITE-ProRule" id="PRU00708"/>
    </source>
</evidence>
<accession>A0A1D1ZDX2</accession>
<feature type="repeat" description="PPR" evidence="2">
    <location>
        <begin position="207"/>
        <end position="241"/>
    </location>
</feature>
<dbReference type="InterPro" id="IPR046848">
    <property type="entry name" value="E_motif"/>
</dbReference>
<sequence>MASAAVRCWPPCNLQEGNRAIQQQLMQGRSRDAILTYVRMQEWGLSGDNFTFPLLLKAASNFESSRMGATLHGQSTKNGYSDHAFVQTALLNMYSSLGEIDEAFCMFMAMPRKDLVAWNSMLKAWVCHGRMDEAIKLFEAMPLKDHVSFNTMMSGFAKAGRIDRVEEFFNQCPSRDAVSWNTLISAYVKADKIRLACSLFEEMPERNVVSWNTLMAGYIQSQLYAEAFELFYDMKARGFEPNHLTFAGVLSACAHMGLLDTGREIHIHAGQVGLTWNPHVVASLIDMYAKCGGIEGALEVFYKAPHKDIFCWNAMMSSLALHGHGAACIRLFNDMQTRGMKPDDITFIGLLSACSHAGLVDDGCRFFAAMEKQHGAAPKAEHYGCLVDLLARAGHLERAYDLVESTPFELGAAVLGALLGACAVHRNLQIGEAVATRLLARTGGLTDGEYMMLANMYAACGRWEEASRWRGVMNGDEGVKKTAGWSGIEVAGRVHRFLAGEVCASSST</sequence>
<feature type="repeat" description="PPR" evidence="2">
    <location>
        <begin position="114"/>
        <end position="148"/>
    </location>
</feature>
<dbReference type="Pfam" id="PF20431">
    <property type="entry name" value="E_motif"/>
    <property type="match status" value="1"/>
</dbReference>
<dbReference type="GO" id="GO:0003723">
    <property type="term" value="F:RNA binding"/>
    <property type="evidence" value="ECO:0007669"/>
    <property type="project" value="InterPro"/>
</dbReference>
<keyword evidence="1" id="KW-0677">Repeat</keyword>
<dbReference type="InterPro" id="IPR011990">
    <property type="entry name" value="TPR-like_helical_dom_sf"/>
</dbReference>
<dbReference type="Pfam" id="PF01535">
    <property type="entry name" value="PPR"/>
    <property type="match status" value="4"/>
</dbReference>
<organism evidence="3">
    <name type="scientific">Anthurium amnicola</name>
    <dbReference type="NCBI Taxonomy" id="1678845"/>
    <lineage>
        <taxon>Eukaryota</taxon>
        <taxon>Viridiplantae</taxon>
        <taxon>Streptophyta</taxon>
        <taxon>Embryophyta</taxon>
        <taxon>Tracheophyta</taxon>
        <taxon>Spermatophyta</taxon>
        <taxon>Magnoliopsida</taxon>
        <taxon>Liliopsida</taxon>
        <taxon>Araceae</taxon>
        <taxon>Pothoideae</taxon>
        <taxon>Potheae</taxon>
        <taxon>Anthurium</taxon>
    </lineage>
</organism>
<dbReference type="InterPro" id="IPR046960">
    <property type="entry name" value="PPR_At4g14850-like_plant"/>
</dbReference>
<dbReference type="Pfam" id="PF13041">
    <property type="entry name" value="PPR_2"/>
    <property type="match status" value="2"/>
</dbReference>
<dbReference type="InterPro" id="IPR002885">
    <property type="entry name" value="PPR_rpt"/>
</dbReference>
<dbReference type="EMBL" id="GDJX01002913">
    <property type="protein sequence ID" value="JAT65023.1"/>
    <property type="molecule type" value="Transcribed_RNA"/>
</dbReference>